<dbReference type="EMBL" id="QXFM01000142">
    <property type="protein sequence ID" value="RIV80474.1"/>
    <property type="molecule type" value="Genomic_DNA"/>
</dbReference>
<evidence type="ECO:0000313" key="4">
    <source>
        <dbReference type="Proteomes" id="UP000265366"/>
    </source>
</evidence>
<proteinExistence type="predicted"/>
<gene>
    <name evidence="3" type="ORF">D2V17_19365</name>
</gene>
<dbReference type="RefSeq" id="WP_119594780.1">
    <property type="nucleotide sequence ID" value="NZ_QXFM01000142.1"/>
</dbReference>
<accession>A0A3A1P496</accession>
<comment type="caution">
    <text evidence="3">The sequence shown here is derived from an EMBL/GenBank/DDBJ whole genome shotgun (WGS) entry which is preliminary data.</text>
</comment>
<evidence type="ECO:0000256" key="2">
    <source>
        <dbReference type="SAM" id="Phobius"/>
    </source>
</evidence>
<evidence type="ECO:0000313" key="3">
    <source>
        <dbReference type="EMBL" id="RIV80474.1"/>
    </source>
</evidence>
<feature type="compositionally biased region" description="Basic and acidic residues" evidence="1">
    <location>
        <begin position="121"/>
        <end position="134"/>
    </location>
</feature>
<dbReference type="Proteomes" id="UP000265366">
    <property type="component" value="Unassembled WGS sequence"/>
</dbReference>
<evidence type="ECO:0000256" key="1">
    <source>
        <dbReference type="SAM" id="MobiDB-lite"/>
    </source>
</evidence>
<keyword evidence="4" id="KW-1185">Reference proteome</keyword>
<name>A0A3A1P496_9SPHN</name>
<reference evidence="3 4" key="1">
    <citation type="submission" date="2018-08" db="EMBL/GenBank/DDBJ databases">
        <title>Erythrobacter zhengii sp.nov., a bacterium isolated from deep-sea sediment.</title>
        <authorList>
            <person name="Fang C."/>
            <person name="Wu Y.-H."/>
            <person name="Sun C."/>
            <person name="Wang H."/>
            <person name="Cheng H."/>
            <person name="Meng F.-X."/>
            <person name="Wang C.-S."/>
            <person name="Xu X.-W."/>
        </authorList>
    </citation>
    <scope>NUCLEOTIDE SEQUENCE [LARGE SCALE GENOMIC DNA]</scope>
    <source>
        <strain evidence="3 4">CCTCC AB 2015396</strain>
    </source>
</reference>
<dbReference type="OrthoDB" id="7605508at2"/>
<protein>
    <submittedName>
        <fullName evidence="3">Uncharacterized protein</fullName>
    </submittedName>
</protein>
<feature type="transmembrane region" description="Helical" evidence="2">
    <location>
        <begin position="45"/>
        <end position="64"/>
    </location>
</feature>
<keyword evidence="2" id="KW-0812">Transmembrane</keyword>
<feature type="transmembrane region" description="Helical" evidence="2">
    <location>
        <begin position="70"/>
        <end position="93"/>
    </location>
</feature>
<keyword evidence="2" id="KW-1133">Transmembrane helix</keyword>
<organism evidence="3 4">
    <name type="scientific">Aurantiacibacter xanthus</name>
    <dbReference type="NCBI Taxonomy" id="1784712"/>
    <lineage>
        <taxon>Bacteria</taxon>
        <taxon>Pseudomonadati</taxon>
        <taxon>Pseudomonadota</taxon>
        <taxon>Alphaproteobacteria</taxon>
        <taxon>Sphingomonadales</taxon>
        <taxon>Erythrobacteraceae</taxon>
        <taxon>Aurantiacibacter</taxon>
    </lineage>
</organism>
<sequence length="134" mass="14936">MTANASIAVIGNILQVGEMKGPFQSIRVAIDKEWIRVGWAGMPTLRHHLIAFAPAAILLLPAMILEQWSYALGVPTLVVGFLAYAVIIIWIHIRRMNGVGAFSTSRSERVARRSNRRRAQQRLDENKSRSEDGS</sequence>
<feature type="region of interest" description="Disordered" evidence="1">
    <location>
        <begin position="102"/>
        <end position="134"/>
    </location>
</feature>
<dbReference type="AlphaFoldDB" id="A0A3A1P496"/>
<keyword evidence="2" id="KW-0472">Membrane</keyword>